<proteinExistence type="predicted"/>
<dbReference type="GeneID" id="18909281"/>
<feature type="region of interest" description="Disordered" evidence="1">
    <location>
        <begin position="1"/>
        <end position="30"/>
    </location>
</feature>
<dbReference type="KEGG" id="pco:PHACADRAFT_164277"/>
<keyword evidence="3" id="KW-1185">Reference proteome</keyword>
<dbReference type="RefSeq" id="XP_007398717.1">
    <property type="nucleotide sequence ID" value="XM_007398655.1"/>
</dbReference>
<gene>
    <name evidence="2" type="ORF">PHACADRAFT_164277</name>
</gene>
<dbReference type="EMBL" id="JH930475">
    <property type="protein sequence ID" value="EKM52370.1"/>
    <property type="molecule type" value="Genomic_DNA"/>
</dbReference>
<feature type="region of interest" description="Disordered" evidence="1">
    <location>
        <begin position="147"/>
        <end position="173"/>
    </location>
</feature>
<protein>
    <submittedName>
        <fullName evidence="2">Uncharacterized protein</fullName>
    </submittedName>
</protein>
<dbReference type="HOGENOM" id="CLU_1098821_0_0_1"/>
<evidence type="ECO:0000256" key="1">
    <source>
        <dbReference type="SAM" id="MobiDB-lite"/>
    </source>
</evidence>
<feature type="compositionally biased region" description="Polar residues" evidence="1">
    <location>
        <begin position="154"/>
        <end position="173"/>
    </location>
</feature>
<dbReference type="Proteomes" id="UP000008370">
    <property type="component" value="Unassembled WGS sequence"/>
</dbReference>
<organism evidence="2 3">
    <name type="scientific">Phanerochaete carnosa (strain HHB-10118-sp)</name>
    <name type="common">White-rot fungus</name>
    <name type="synonym">Peniophora carnosa</name>
    <dbReference type="NCBI Taxonomy" id="650164"/>
    <lineage>
        <taxon>Eukaryota</taxon>
        <taxon>Fungi</taxon>
        <taxon>Dikarya</taxon>
        <taxon>Basidiomycota</taxon>
        <taxon>Agaricomycotina</taxon>
        <taxon>Agaricomycetes</taxon>
        <taxon>Polyporales</taxon>
        <taxon>Phanerochaetaceae</taxon>
        <taxon>Phanerochaete</taxon>
    </lineage>
</organism>
<evidence type="ECO:0000313" key="3">
    <source>
        <dbReference type="Proteomes" id="UP000008370"/>
    </source>
</evidence>
<sequence>MAVSPSDSLQPPSPVLRPGHSSGMAMIQVSSDPFGATPPNFMHALATPPGFAHALATPPLDANPFDSYCSDTPRSTTHLMQSATASQSSPDWVPRRFPDVPIIRVQSASTDGYNSAVYLNRTPSIYSSMRSSYSESTNLVPLETPEEEHHIPNPFTNSSASVGSTNVSPSASPVDTEAATTVLKDMADAHLAARTNRRMTMKSLQGDIVATPSPVDAIDRFWDIPYLGLRDNRSSESLPRSFSPGPGPSSRYP</sequence>
<name>K5VZX5_PHACS</name>
<accession>K5VZX5</accession>
<evidence type="ECO:0000313" key="2">
    <source>
        <dbReference type="EMBL" id="EKM52370.1"/>
    </source>
</evidence>
<feature type="region of interest" description="Disordered" evidence="1">
    <location>
        <begin position="230"/>
        <end position="253"/>
    </location>
</feature>
<dbReference type="OrthoDB" id="10600842at2759"/>
<dbReference type="InParanoid" id="K5VZX5"/>
<feature type="compositionally biased region" description="Low complexity" evidence="1">
    <location>
        <begin position="237"/>
        <end position="253"/>
    </location>
</feature>
<reference evidence="2 3" key="1">
    <citation type="journal article" date="2012" name="BMC Genomics">
        <title>Comparative genomics of the white-rot fungi, Phanerochaete carnosa and P. chrysosporium, to elucidate the genetic basis of the distinct wood types they colonize.</title>
        <authorList>
            <person name="Suzuki H."/>
            <person name="MacDonald J."/>
            <person name="Syed K."/>
            <person name="Salamov A."/>
            <person name="Hori C."/>
            <person name="Aerts A."/>
            <person name="Henrissat B."/>
            <person name="Wiebenga A."/>
            <person name="vanKuyk P.A."/>
            <person name="Barry K."/>
            <person name="Lindquist E."/>
            <person name="LaButti K."/>
            <person name="Lapidus A."/>
            <person name="Lucas S."/>
            <person name="Coutinho P."/>
            <person name="Gong Y."/>
            <person name="Samejima M."/>
            <person name="Mahadevan R."/>
            <person name="Abou-Zaid M."/>
            <person name="de Vries R.P."/>
            <person name="Igarashi K."/>
            <person name="Yadav J.S."/>
            <person name="Grigoriev I.V."/>
            <person name="Master E.R."/>
        </authorList>
    </citation>
    <scope>NUCLEOTIDE SEQUENCE [LARGE SCALE GENOMIC DNA]</scope>
    <source>
        <strain evidence="2 3">HHB-10118-sp</strain>
    </source>
</reference>
<feature type="compositionally biased region" description="Polar residues" evidence="1">
    <location>
        <begin position="1"/>
        <end position="10"/>
    </location>
</feature>
<dbReference type="AlphaFoldDB" id="K5VZX5"/>